<dbReference type="AlphaFoldDB" id="A0A9X2JM71"/>
<protein>
    <submittedName>
        <fullName evidence="2">Helix-turn-helix domain-containing protein</fullName>
    </submittedName>
</protein>
<dbReference type="InterPro" id="IPR029491">
    <property type="entry name" value="Helicase_HTH"/>
</dbReference>
<evidence type="ECO:0000259" key="1">
    <source>
        <dbReference type="Pfam" id="PF14493"/>
    </source>
</evidence>
<keyword evidence="3" id="KW-1185">Reference proteome</keyword>
<dbReference type="EMBL" id="JAIULA010000023">
    <property type="protein sequence ID" value="MCP0887698.1"/>
    <property type="molecule type" value="Genomic_DNA"/>
</dbReference>
<feature type="domain" description="Helicase Helix-turn-helix" evidence="1">
    <location>
        <begin position="247"/>
        <end position="333"/>
    </location>
</feature>
<gene>
    <name evidence="2" type="ORF">LB941_10175</name>
</gene>
<dbReference type="Pfam" id="PF14493">
    <property type="entry name" value="HTH_40"/>
    <property type="match status" value="1"/>
</dbReference>
<name>A0A9X2JM71_9LACO</name>
<evidence type="ECO:0000313" key="3">
    <source>
        <dbReference type="Proteomes" id="UP001139006"/>
    </source>
</evidence>
<organism evidence="2 3">
    <name type="scientific">Ligilactobacillus ubinensis</name>
    <dbReference type="NCBI Taxonomy" id="2876789"/>
    <lineage>
        <taxon>Bacteria</taxon>
        <taxon>Bacillati</taxon>
        <taxon>Bacillota</taxon>
        <taxon>Bacilli</taxon>
        <taxon>Lactobacillales</taxon>
        <taxon>Lactobacillaceae</taxon>
        <taxon>Ligilactobacillus</taxon>
    </lineage>
</organism>
<dbReference type="Proteomes" id="UP001139006">
    <property type="component" value="Unassembled WGS sequence"/>
</dbReference>
<dbReference type="RefSeq" id="WP_253361832.1">
    <property type="nucleotide sequence ID" value="NZ_JAIULA010000023.1"/>
</dbReference>
<reference evidence="2 3" key="1">
    <citation type="journal article" date="2023" name="Int. J. Syst. Evol. Microbiol.">
        <title>Ligilactobacillus ubinensis sp. nov., a novel species isolated from the wild ferment of a durian fruit (Durio zibethinus).</title>
        <authorList>
            <person name="Heng Y.C."/>
            <person name="Menon N."/>
            <person name="Chen B."/>
            <person name="Loo B.Z.L."/>
            <person name="Wong G.W.J."/>
            <person name="Lim A.C.H."/>
            <person name="Silvaraju S."/>
            <person name="Kittelmann S."/>
        </authorList>
    </citation>
    <scope>NUCLEOTIDE SEQUENCE [LARGE SCALE GENOMIC DNA]</scope>
    <source>
        <strain evidence="2 3">WILCCON 0076</strain>
    </source>
</reference>
<evidence type="ECO:0000313" key="2">
    <source>
        <dbReference type="EMBL" id="MCP0887698.1"/>
    </source>
</evidence>
<proteinExistence type="predicted"/>
<sequence>MDTYWLLFFSPTQARRSAVLRQLLSNSQKESALYWGMIYGWLDYINVYRELSKNEFDSQIQRLVTANFLHETEDGYLLTEAGCAEIKKQNEHFILKKPTLFRILNISLLNEVICLAVQVASEASYSNKKYYVVSENIRAQTIMKEWLRQYGVKKLAILLVKDLQYFLGQQDKVDADIFCLKLVGHNIIGKTDAQLAKFFSKSEFDIQRIWLDLLSRFCWYLYINNDLLAQIIQATGVNIEPVRKSRFETINRFKKGESITEIASDLKIKTNTIEEHLHEAFIWHKQLDLMKLLTATEVENLKEVTQKLGSQEHWNYKNALAEGLDVSFFKFRIFEIERGRGKR</sequence>
<accession>A0A9X2JM71</accession>
<comment type="caution">
    <text evidence="2">The sequence shown here is derived from an EMBL/GenBank/DDBJ whole genome shotgun (WGS) entry which is preliminary data.</text>
</comment>